<gene>
    <name evidence="5" type="primary">LOC115744808</name>
</gene>
<dbReference type="GO" id="GO:0045159">
    <property type="term" value="F:myosin II binding"/>
    <property type="evidence" value="ECO:0007669"/>
    <property type="project" value="TreeGrafter"/>
</dbReference>
<feature type="compositionally biased region" description="Acidic residues" evidence="3">
    <location>
        <begin position="902"/>
        <end position="911"/>
    </location>
</feature>
<dbReference type="GO" id="GO:0006887">
    <property type="term" value="P:exocytosis"/>
    <property type="evidence" value="ECO:0007669"/>
    <property type="project" value="UniProtKB-KW"/>
</dbReference>
<dbReference type="PANTHER" id="PTHR10241">
    <property type="entry name" value="LETHAL 2 GIANT LARVAE PROTEIN"/>
    <property type="match status" value="1"/>
</dbReference>
<dbReference type="RefSeq" id="XP_030536031.1">
    <property type="nucleotide sequence ID" value="XM_030680171.2"/>
</dbReference>
<comment type="similarity">
    <text evidence="1">Belongs to the WD repeat L(2)GL family.</text>
</comment>
<dbReference type="Gene3D" id="2.130.10.10">
    <property type="entry name" value="YVTN repeat-like/Quinoprotein amine dehydrogenase"/>
    <property type="match status" value="3"/>
</dbReference>
<sequence>MFVKKLVEKAAKKPGGRSSEGLRSCDVDPHMVFHYGIPSGCTKFAYDSTQNILAVSTKNGEIKLYGKDNTQVILESEQTGPSKFLQFVENQGILLNVTFNNQIEVWDINKKLLSHIYNFKDAITSLSVLQHSFYVYAGDSLGNVSVLKLNQDPCNLVQMKYTIPFEASHGFQTELSGHVVVMHALPQPLAESKRVLIIYEDGLFVLWKVQESKSIFKGGNALQSAHNERKKVTSACWACPLGSRAVIGYSTGDIFIWSVPIPNGRSELVSDIGSQSGPICKLNLGYKLDRIPISSMRCVHTDGKPSRLYLLATADAASSNPLQVVLLNDHSESRTVKLGLQLPEPCIDMEIISNCSEQTRQKRESLLVIGKSEHLYAYDDSLIEKYLLQCQSKSAPPIPKEVRLRMPLTESSITVAKFITSNQYMSNLDDEDYLQLVKKVPPLLHSEKNGKDASQINPIPFGGFVKVKNLFVTGHSNGAINFWDMSCPLPLPIFCVEQQSEDDFSLSGVALTALYFEAKHHILVSGDQNGMVRIYKFKPEAYVSGSAKKGNNHMIGSVKALKVNGSVLSLCMSRCSSHLVVGSSQGYVALIDVEAPHIQFTKQISSDISTGIISLQLGTCTLHAFQKNILVMSTRDSSVVAVDSDTGMILSNSMVHPKKPSGALFLEILELKTEDVVEDSIFKQGLLLLCSEKAVYVYSLPHVVQGVKKVIYKKKFHSSSCCWGSTFYTPDAGLMLLFACGKIEIRSLPELSLIRETYARGLAGPTSRGSAMTDNLICSSSDGQLLMVNKDQEIFIFSVLLRTNMFRLLGSLSQVYQKDLVHSAEGLAPGHAVQKEKPKGLFSSVFKDTKVNREKHAPDMYKEDPRASIEELSAIFSTANFPSSIVDMDDSGTSIDKREDFAGDEDDDDLNLDDIVIDDDDEKPRGQNLFGGLNKKVLANKFQSLKGKLKHVKIKNEKNSTKEEQQDEKIGSVDQIKRKYGFAASSETTGAAKMAENKLQENLRKLQGISLKTAEMQGTAESFSSMAKEVLRAAEHDGQSS</sequence>
<reference evidence="5" key="1">
    <citation type="submission" date="2025-08" db="UniProtKB">
        <authorList>
            <consortium name="RefSeq"/>
        </authorList>
    </citation>
    <scope>IDENTIFICATION</scope>
    <source>
        <tissue evidence="5">Leaf</tissue>
    </source>
</reference>
<evidence type="ECO:0000256" key="2">
    <source>
        <dbReference type="ARBA" id="ARBA00022483"/>
    </source>
</evidence>
<evidence type="ECO:0000313" key="5">
    <source>
        <dbReference type="RefSeq" id="XP_030536031.1"/>
    </source>
</evidence>
<dbReference type="PANTHER" id="PTHR10241:SF27">
    <property type="entry name" value="TRANSDUCIN_WD40 REPEAT-LIKE SUPERFAMILY PROTEIN"/>
    <property type="match status" value="1"/>
</dbReference>
<dbReference type="CDD" id="cd15873">
    <property type="entry name" value="R-SNARE_STXBP5_6"/>
    <property type="match status" value="1"/>
</dbReference>
<dbReference type="GO" id="GO:0005737">
    <property type="term" value="C:cytoplasm"/>
    <property type="evidence" value="ECO:0007669"/>
    <property type="project" value="TreeGrafter"/>
</dbReference>
<proteinExistence type="inferred from homology"/>
<evidence type="ECO:0000256" key="3">
    <source>
        <dbReference type="SAM" id="MobiDB-lite"/>
    </source>
</evidence>
<dbReference type="SMART" id="SM00320">
    <property type="entry name" value="WD40"/>
    <property type="match status" value="6"/>
</dbReference>
<dbReference type="GO" id="GO:0005886">
    <property type="term" value="C:plasma membrane"/>
    <property type="evidence" value="ECO:0007669"/>
    <property type="project" value="TreeGrafter"/>
</dbReference>
<dbReference type="GO" id="GO:0019905">
    <property type="term" value="F:syntaxin binding"/>
    <property type="evidence" value="ECO:0007669"/>
    <property type="project" value="TreeGrafter"/>
</dbReference>
<feature type="region of interest" description="Disordered" evidence="3">
    <location>
        <begin position="887"/>
        <end position="911"/>
    </location>
</feature>
<organism evidence="4 5">
    <name type="scientific">Rhodamnia argentea</name>
    <dbReference type="NCBI Taxonomy" id="178133"/>
    <lineage>
        <taxon>Eukaryota</taxon>
        <taxon>Viridiplantae</taxon>
        <taxon>Streptophyta</taxon>
        <taxon>Embryophyta</taxon>
        <taxon>Tracheophyta</taxon>
        <taxon>Spermatophyta</taxon>
        <taxon>Magnoliopsida</taxon>
        <taxon>eudicotyledons</taxon>
        <taxon>Gunneridae</taxon>
        <taxon>Pentapetalae</taxon>
        <taxon>rosids</taxon>
        <taxon>malvids</taxon>
        <taxon>Myrtales</taxon>
        <taxon>Myrtaceae</taxon>
        <taxon>Myrtoideae</taxon>
        <taxon>Myrteae</taxon>
        <taxon>Australasian group</taxon>
        <taxon>Rhodamnia</taxon>
    </lineage>
</organism>
<dbReference type="AlphaFoldDB" id="A0A8B8PNU4"/>
<dbReference type="InterPro" id="IPR001680">
    <property type="entry name" value="WD40_rpt"/>
</dbReference>
<dbReference type="SUPFAM" id="SSF50978">
    <property type="entry name" value="WD40 repeat-like"/>
    <property type="match status" value="2"/>
</dbReference>
<dbReference type="GeneID" id="115744808"/>
<name>A0A8B8PNU4_9MYRT</name>
<protein>
    <submittedName>
        <fullName evidence="5">Uncharacterized protein LOC115744808 isoform X1</fullName>
    </submittedName>
</protein>
<dbReference type="KEGG" id="rarg:115744808"/>
<evidence type="ECO:0000313" key="4">
    <source>
        <dbReference type="Proteomes" id="UP000827889"/>
    </source>
</evidence>
<dbReference type="Proteomes" id="UP000827889">
    <property type="component" value="Chromosome 8"/>
</dbReference>
<keyword evidence="4" id="KW-1185">Reference proteome</keyword>
<dbReference type="GO" id="GO:0005096">
    <property type="term" value="F:GTPase activator activity"/>
    <property type="evidence" value="ECO:0007669"/>
    <property type="project" value="TreeGrafter"/>
</dbReference>
<dbReference type="InterPro" id="IPR015943">
    <property type="entry name" value="WD40/YVTN_repeat-like_dom_sf"/>
</dbReference>
<dbReference type="InterPro" id="IPR036322">
    <property type="entry name" value="WD40_repeat_dom_sf"/>
</dbReference>
<accession>A0A8B8PNU4</accession>
<dbReference type="GO" id="GO:0006893">
    <property type="term" value="P:Golgi to plasma membrane transport"/>
    <property type="evidence" value="ECO:0007669"/>
    <property type="project" value="TreeGrafter"/>
</dbReference>
<keyword evidence="2" id="KW-0268">Exocytosis</keyword>
<evidence type="ECO:0000256" key="1">
    <source>
        <dbReference type="ARBA" id="ARBA00008070"/>
    </source>
</evidence>